<organism evidence="6 7">
    <name type="scientific">Eutypa lata (strain UCR-EL1)</name>
    <name type="common">Grapevine dieback disease fungus</name>
    <name type="synonym">Eutypa armeniacae</name>
    <dbReference type="NCBI Taxonomy" id="1287681"/>
    <lineage>
        <taxon>Eukaryota</taxon>
        <taxon>Fungi</taxon>
        <taxon>Dikarya</taxon>
        <taxon>Ascomycota</taxon>
        <taxon>Pezizomycotina</taxon>
        <taxon>Sordariomycetes</taxon>
        <taxon>Xylariomycetidae</taxon>
        <taxon>Xylariales</taxon>
        <taxon>Diatrypaceae</taxon>
        <taxon>Eutypa</taxon>
    </lineage>
</organism>
<evidence type="ECO:0000256" key="3">
    <source>
        <dbReference type="PIRSR" id="PIRSR617939-1"/>
    </source>
</evidence>
<proteinExistence type="predicted"/>
<evidence type="ECO:0000256" key="1">
    <source>
        <dbReference type="ARBA" id="ARBA00012346"/>
    </source>
</evidence>
<evidence type="ECO:0000256" key="4">
    <source>
        <dbReference type="PIRSR" id="PIRSR617939-2"/>
    </source>
</evidence>
<feature type="compositionally biased region" description="Basic residues" evidence="5">
    <location>
        <begin position="483"/>
        <end position="495"/>
    </location>
</feature>
<dbReference type="OMA" id="YDANETT"/>
<dbReference type="GO" id="GO:0003839">
    <property type="term" value="F:gamma-glutamylcyclotransferase activity"/>
    <property type="evidence" value="ECO:0007669"/>
    <property type="project" value="UniProtKB-EC"/>
</dbReference>
<evidence type="ECO:0000256" key="2">
    <source>
        <dbReference type="ARBA" id="ARBA00023239"/>
    </source>
</evidence>
<dbReference type="Gene3D" id="3.10.490.10">
    <property type="entry name" value="Gamma-glutamyl cyclotransferase-like"/>
    <property type="match status" value="1"/>
</dbReference>
<feature type="compositionally biased region" description="Pro residues" evidence="5">
    <location>
        <begin position="163"/>
        <end position="186"/>
    </location>
</feature>
<feature type="compositionally biased region" description="Low complexity" evidence="5">
    <location>
        <begin position="207"/>
        <end position="217"/>
    </location>
</feature>
<dbReference type="OrthoDB" id="2017317at2759"/>
<feature type="active site" description="Proton acceptor" evidence="3">
    <location>
        <position position="241"/>
    </location>
</feature>
<name>M7T7E2_EUTLA</name>
<evidence type="ECO:0000313" key="6">
    <source>
        <dbReference type="EMBL" id="EMR65726.1"/>
    </source>
</evidence>
<sequence>MNLAELAIEEGRLGHRRGSSPDRPAYEAQAQVQARTECQFRRICDGLLSLPSITGLRHSNSNRPAAPSIPQTSPERLAQAAADKYDGDYNVENNDHSNAPSTVLYLAYGSNLSAETFLGMRGIKPISQTNVSAPAFDLTFDLPGIAYQEPCFANVAPRKLPKPPKIPPKLPSPPPIPGDPTKPPPLSHVATAGYGDACDTDQDEADTTLPPTRDPPTWTGGLYGVVYEVTREDYATIIRTEGGGASYRDVLTPCITLPPDFRIPEKPSPIPELPPRPFLAHTLYAPRLPDMPGDDDGDDHDHDGSNGDGDDGDDDCKSRLRIWFAKLALPAHRPDPGYAQPSPRYLKLIRDGAEEHGLPVAYRRYLEALRPYQRTTCRQEVGRALYLALWAPVLLVVLGLSRLLADADDDREDRGDGGDDGGKANGGKRSGAGAGARGGNAPHWLAVLMAVVMNLMWMSYDNVFKPVFGDGERTEESKDNRASRRGGRFGRRRQRRGDEESALLGGNYEEQSLA</sequence>
<dbReference type="Proteomes" id="UP000012174">
    <property type="component" value="Unassembled WGS sequence"/>
</dbReference>
<keyword evidence="2" id="KW-0456">Lyase</keyword>
<evidence type="ECO:0000256" key="5">
    <source>
        <dbReference type="SAM" id="MobiDB-lite"/>
    </source>
</evidence>
<protein>
    <recommendedName>
        <fullName evidence="1">gamma-glutamylcyclotransferase</fullName>
        <ecNumber evidence="1">4.3.2.9</ecNumber>
    </recommendedName>
</protein>
<keyword evidence="7" id="KW-1185">Reference proteome</keyword>
<dbReference type="PANTHER" id="PTHR12935:SF0">
    <property type="entry name" value="GAMMA-GLUTAMYLCYCLOTRANSFERASE"/>
    <property type="match status" value="1"/>
</dbReference>
<dbReference type="eggNOG" id="ENOG502SM4U">
    <property type="taxonomic scope" value="Eukaryota"/>
</dbReference>
<feature type="binding site" evidence="4">
    <location>
        <position position="345"/>
    </location>
    <ligand>
        <name>substrate</name>
    </ligand>
</feature>
<dbReference type="EMBL" id="KB706798">
    <property type="protein sequence ID" value="EMR65726.1"/>
    <property type="molecule type" value="Genomic_DNA"/>
</dbReference>
<feature type="compositionally biased region" description="Gly residues" evidence="5">
    <location>
        <begin position="423"/>
        <end position="437"/>
    </location>
</feature>
<dbReference type="STRING" id="1287681.M7T7E2"/>
<accession>M7T7E2</accession>
<reference evidence="7" key="1">
    <citation type="journal article" date="2013" name="Genome Announc.">
        <title>Draft genome sequence of the grapevine dieback fungus Eutypa lata UCR-EL1.</title>
        <authorList>
            <person name="Blanco-Ulate B."/>
            <person name="Rolshausen P.E."/>
            <person name="Cantu D."/>
        </authorList>
    </citation>
    <scope>NUCLEOTIDE SEQUENCE [LARGE SCALE GENOMIC DNA]</scope>
    <source>
        <strain evidence="7">UCR-EL1</strain>
    </source>
</reference>
<feature type="compositionally biased region" description="Basic and acidic residues" evidence="5">
    <location>
        <begin position="412"/>
        <end position="422"/>
    </location>
</feature>
<feature type="region of interest" description="Disordered" evidence="5">
    <location>
        <begin position="158"/>
        <end position="217"/>
    </location>
</feature>
<dbReference type="KEGG" id="ela:UCREL1_7292"/>
<feature type="region of interest" description="Disordered" evidence="5">
    <location>
        <begin position="408"/>
        <end position="437"/>
    </location>
</feature>
<dbReference type="EC" id="4.3.2.9" evidence="1"/>
<feature type="region of interest" description="Disordered" evidence="5">
    <location>
        <begin position="470"/>
        <end position="514"/>
    </location>
</feature>
<evidence type="ECO:0000313" key="7">
    <source>
        <dbReference type="Proteomes" id="UP000012174"/>
    </source>
</evidence>
<gene>
    <name evidence="6" type="ORF">UCREL1_7292</name>
</gene>
<dbReference type="AlphaFoldDB" id="M7T7E2"/>
<dbReference type="InterPro" id="IPR017939">
    <property type="entry name" value="G-Glutamylcylcotransferase"/>
</dbReference>
<feature type="compositionally biased region" description="Basic and acidic residues" evidence="5">
    <location>
        <begin position="470"/>
        <end position="482"/>
    </location>
</feature>
<feature type="binding site" evidence="4">
    <location>
        <begin position="105"/>
        <end position="110"/>
    </location>
    <ligand>
        <name>substrate</name>
    </ligand>
</feature>
<dbReference type="HOGENOM" id="CLU_030506_2_0_1"/>
<dbReference type="PANTHER" id="PTHR12935">
    <property type="entry name" value="GAMMA-GLUTAMYLCYCLOTRANSFERASE"/>
    <property type="match status" value="1"/>
</dbReference>
<feature type="region of interest" description="Disordered" evidence="5">
    <location>
        <begin position="285"/>
        <end position="313"/>
    </location>
</feature>